<dbReference type="InterPro" id="IPR050832">
    <property type="entry name" value="Bact_Acetyltransf"/>
</dbReference>
<keyword evidence="5" id="KW-1185">Reference proteome</keyword>
<proteinExistence type="predicted"/>
<reference evidence="4 5" key="1">
    <citation type="journal article" date="2015" name="PLoS ONE">
        <title>Rice-Infecting Pseudomonas Genomes Are Highly Accessorized and Harbor Multiple Putative Virulence Mechanisms to Cause Sheath Brown Rot.</title>
        <authorList>
            <person name="Quibod I.L."/>
            <person name="Grande G."/>
            <person name="Oreiro E.G."/>
            <person name="Borja F.N."/>
            <person name="Dossa G.S."/>
            <person name="Mauleon R."/>
            <person name="Cruz C.V."/>
            <person name="Oliva R."/>
        </authorList>
    </citation>
    <scope>NUCLEOTIDE SEQUENCE [LARGE SCALE GENOMIC DNA]</scope>
    <source>
        <strain evidence="4 5">IRRI 6609</strain>
    </source>
</reference>
<dbReference type="EMBL" id="JSYZ01000009">
    <property type="protein sequence ID" value="KPA90504.1"/>
    <property type="molecule type" value="Genomic_DNA"/>
</dbReference>
<dbReference type="STRING" id="50340.PF66_02565"/>
<evidence type="ECO:0000313" key="4">
    <source>
        <dbReference type="EMBL" id="KPA90504.1"/>
    </source>
</evidence>
<dbReference type="InterPro" id="IPR000182">
    <property type="entry name" value="GNAT_dom"/>
</dbReference>
<dbReference type="Gene3D" id="3.40.630.30">
    <property type="match status" value="1"/>
</dbReference>
<dbReference type="PROSITE" id="PS51186">
    <property type="entry name" value="GNAT"/>
    <property type="match status" value="1"/>
</dbReference>
<organism evidence="4 5">
    <name type="scientific">Pseudomonas asplenii</name>
    <dbReference type="NCBI Taxonomy" id="53407"/>
    <lineage>
        <taxon>Bacteria</taxon>
        <taxon>Pseudomonadati</taxon>
        <taxon>Pseudomonadota</taxon>
        <taxon>Gammaproteobacteria</taxon>
        <taxon>Pseudomonadales</taxon>
        <taxon>Pseudomonadaceae</taxon>
        <taxon>Pseudomonas</taxon>
    </lineage>
</organism>
<dbReference type="RefSeq" id="WP_054062868.1">
    <property type="nucleotide sequence ID" value="NZ_JSYZ01000009.1"/>
</dbReference>
<dbReference type="SUPFAM" id="SSF55729">
    <property type="entry name" value="Acyl-CoA N-acyltransferases (Nat)"/>
    <property type="match status" value="1"/>
</dbReference>
<evidence type="ECO:0000259" key="3">
    <source>
        <dbReference type="PROSITE" id="PS51186"/>
    </source>
</evidence>
<evidence type="ECO:0000256" key="2">
    <source>
        <dbReference type="ARBA" id="ARBA00023315"/>
    </source>
</evidence>
<accession>A0A0M9GGQ4</accession>
<keyword evidence="2" id="KW-0012">Acyltransferase</keyword>
<dbReference type="CDD" id="cd04301">
    <property type="entry name" value="NAT_SF"/>
    <property type="match status" value="1"/>
</dbReference>
<dbReference type="Pfam" id="PF13673">
    <property type="entry name" value="Acetyltransf_10"/>
    <property type="match status" value="1"/>
</dbReference>
<sequence length="158" mass="17492">MDTAIDIRPAVAADAGIISRILLRSIRIGCSLDHRNEPARVEAWTRSRSIGHVRPWLADPRLYLNLAHLRGKPAGVGMARDDGRILLCYVQPEWFRRGVGRALVAGLEAWLATTGHGTAWLNSTLTAEGFYRQLGYRQTERAFSAMGLTAIPMCKPLV</sequence>
<feature type="domain" description="N-acetyltransferase" evidence="3">
    <location>
        <begin position="21"/>
        <end position="158"/>
    </location>
</feature>
<evidence type="ECO:0000313" key="5">
    <source>
        <dbReference type="Proteomes" id="UP000037931"/>
    </source>
</evidence>
<dbReference type="Proteomes" id="UP000037931">
    <property type="component" value="Unassembled WGS sequence"/>
</dbReference>
<dbReference type="InterPro" id="IPR016181">
    <property type="entry name" value="Acyl_CoA_acyltransferase"/>
</dbReference>
<dbReference type="PANTHER" id="PTHR43877">
    <property type="entry name" value="AMINOALKYLPHOSPHONATE N-ACETYLTRANSFERASE-RELATED-RELATED"/>
    <property type="match status" value="1"/>
</dbReference>
<comment type="caution">
    <text evidence="4">The sequence shown here is derived from an EMBL/GenBank/DDBJ whole genome shotgun (WGS) entry which is preliminary data.</text>
</comment>
<name>A0A0M9GGQ4_9PSED</name>
<keyword evidence="1 4" id="KW-0808">Transferase</keyword>
<evidence type="ECO:0000256" key="1">
    <source>
        <dbReference type="ARBA" id="ARBA00022679"/>
    </source>
</evidence>
<dbReference type="GO" id="GO:0016747">
    <property type="term" value="F:acyltransferase activity, transferring groups other than amino-acyl groups"/>
    <property type="evidence" value="ECO:0007669"/>
    <property type="project" value="InterPro"/>
</dbReference>
<protein>
    <submittedName>
        <fullName evidence="4">Acetyltransferase</fullName>
    </submittedName>
</protein>
<gene>
    <name evidence="4" type="ORF">PF66_02565</name>
</gene>
<dbReference type="OrthoDB" id="5900542at2"/>
<dbReference type="AlphaFoldDB" id="A0A0M9GGQ4"/>
<dbReference type="PATRIC" id="fig|50340.43.peg.5952"/>